<evidence type="ECO:0000256" key="2">
    <source>
        <dbReference type="RuleBase" id="RU003452"/>
    </source>
</evidence>
<dbReference type="Proteomes" id="UP001056291">
    <property type="component" value="Chromosome"/>
</dbReference>
<dbReference type="EMBL" id="CP098747">
    <property type="protein sequence ID" value="USG60488.1"/>
    <property type="molecule type" value="Genomic_DNA"/>
</dbReference>
<dbReference type="Gene3D" id="2.40.128.150">
    <property type="entry name" value="Cysteine proteinases"/>
    <property type="match status" value="1"/>
</dbReference>
<comment type="similarity">
    <text evidence="1 2">Belongs to the arylamine N-acetyltransferase family.</text>
</comment>
<organism evidence="3 4">
    <name type="scientific">Sneathiella marina</name>
    <dbReference type="NCBI Taxonomy" id="2950108"/>
    <lineage>
        <taxon>Bacteria</taxon>
        <taxon>Pseudomonadati</taxon>
        <taxon>Pseudomonadota</taxon>
        <taxon>Alphaproteobacteria</taxon>
        <taxon>Sneathiellales</taxon>
        <taxon>Sneathiellaceae</taxon>
        <taxon>Sneathiella</taxon>
    </lineage>
</organism>
<dbReference type="RefSeq" id="WP_251933369.1">
    <property type="nucleotide sequence ID" value="NZ_CP098747.1"/>
</dbReference>
<dbReference type="PANTHER" id="PTHR11786:SF0">
    <property type="entry name" value="ARYLAMINE N-ACETYLTRANSFERASE 4-RELATED"/>
    <property type="match status" value="1"/>
</dbReference>
<sequence>MSVDVESLLLRLGYAGRIDVSLKVLQDLKTAFLLSVPFENIDVHIPREIKLFDGAAEEKIVQQRRGGFCYECNFLFHQLISQIGFDAAICSAQMMKNDILLPPFEHMVLLVTIEKSVFLVDVGNGESVRIPMNLQRDEIHMTPEGKKYRIGEFEGQFALECCDGNASNWSVKFVVDPTPRRLEDFSDRCHFQQTSPNSVFTTQPMATLALTDGRRTIRGKQFSETKENRQTQEITFEDEQEYYACLRDKFGLVFAAHDQKFWHP</sequence>
<keyword evidence="4" id="KW-1185">Reference proteome</keyword>
<name>A0ABY4W2Z2_9PROT</name>
<dbReference type="PRINTS" id="PR01543">
    <property type="entry name" value="ANATRNSFRASE"/>
</dbReference>
<dbReference type="InterPro" id="IPR001447">
    <property type="entry name" value="Arylamine_N-AcTrfase"/>
</dbReference>
<protein>
    <submittedName>
        <fullName evidence="3">Arylamine N-acetyltransferase</fullName>
    </submittedName>
</protein>
<accession>A0ABY4W2Z2</accession>
<evidence type="ECO:0000313" key="4">
    <source>
        <dbReference type="Proteomes" id="UP001056291"/>
    </source>
</evidence>
<dbReference type="Pfam" id="PF00797">
    <property type="entry name" value="Acetyltransf_2"/>
    <property type="match status" value="1"/>
</dbReference>
<reference evidence="3" key="1">
    <citation type="submission" date="2022-06" db="EMBL/GenBank/DDBJ databases">
        <title>Sneathiella actinostolidae sp. nov., isolated from a sea anemonein the Western Pacific Ocean.</title>
        <authorList>
            <person name="Wei M.J."/>
        </authorList>
    </citation>
    <scope>NUCLEOTIDE SEQUENCE</scope>
    <source>
        <strain evidence="3">PHK-P5</strain>
    </source>
</reference>
<proteinExistence type="inferred from homology"/>
<dbReference type="Gene3D" id="3.30.2140.10">
    <property type="entry name" value="Arylamine N-acetyltransferase"/>
    <property type="match status" value="1"/>
</dbReference>
<evidence type="ECO:0000313" key="3">
    <source>
        <dbReference type="EMBL" id="USG60488.1"/>
    </source>
</evidence>
<dbReference type="PANTHER" id="PTHR11786">
    <property type="entry name" value="N-HYDROXYARYLAMINE O-ACETYLTRANSFERASE"/>
    <property type="match status" value="1"/>
</dbReference>
<dbReference type="InterPro" id="IPR038765">
    <property type="entry name" value="Papain-like_cys_pep_sf"/>
</dbReference>
<dbReference type="SUPFAM" id="SSF54001">
    <property type="entry name" value="Cysteine proteinases"/>
    <property type="match status" value="1"/>
</dbReference>
<evidence type="ECO:0000256" key="1">
    <source>
        <dbReference type="ARBA" id="ARBA00006547"/>
    </source>
</evidence>
<gene>
    <name evidence="3" type="ORF">NBZ79_15080</name>
</gene>